<sequence>MASPKKPKPRSRSRLVPLLLSQVYRYSTRVAYILCLLGVVFPILTPLLLKRSSIDENAMSPATATASGQLADAHAALARMRASSTLSTTSMRTTLLMFARDEIGVTASTQAFRTTNSSDDDDLANVAGVLRSRRADGRDAIALVAAYTDAPGQTKGSGAFAAAALQQALVVLSGERSRWLSRDVAFAFLDARAGAARAAAAWIDAYTGGAWVAAAVPTEPFIAPLPPPCRGGRVVVALAFESLSDTPDAVQVLVEGAHGAVPNADLPFTAQFVFGAMERMPVLAEGERSQHEGPLTAAVIRMIADALGPSAGTEAAAHWHAASTVQAATCRQALRGGVAAPLTEDASDATSSIWPCAMRLASHRACVGIAHATHAPLLAAGIDAITIRAIATRQGGRSSEDSADFMLHFGRSIESCTRSFSNLDERLHHATKVYGMIDSRRYIPTEAVYPPAALLAGALLMMSMGMLRLDKSDKDDTNNDDDDAVDDKPPTVTPHVGGWMANARVVVEAHFASLCVAFVPEYVHRLSATNAEERVALFAWISALIMALLWVLLRARQVASAWKHNAPVSARELPAWEALKVAVLAGGAATLGPLSALAPSVAALLAMPLVPIMLVARPVPFSVLIVIVAACCAAMARSPDVNVDTCAKVLWSHIESARGDPGRSLLWLAMHGCALPSYLLCASLFITVL</sequence>
<dbReference type="GO" id="GO:0042765">
    <property type="term" value="C:GPI-anchor transamidase complex"/>
    <property type="evidence" value="ECO:0007669"/>
    <property type="project" value="InterPro"/>
</dbReference>
<feature type="transmembrane region" description="Helical" evidence="2">
    <location>
        <begin position="665"/>
        <end position="688"/>
    </location>
</feature>
<evidence type="ECO:0000313" key="4">
    <source>
        <dbReference type="Proteomes" id="UP000660262"/>
    </source>
</evidence>
<gene>
    <name evidence="3" type="ORF">PPROV_000248400</name>
</gene>
<dbReference type="PANTHER" id="PTHR13304:SF0">
    <property type="entry name" value="GLYCOSYLPHOSPHATIDYLINOSITOL ANCHOR ATTACHMENT 1 PROTEIN"/>
    <property type="match status" value="1"/>
</dbReference>
<dbReference type="OrthoDB" id="445301at2759"/>
<feature type="transmembrane region" description="Helical" evidence="2">
    <location>
        <begin position="581"/>
        <end position="607"/>
    </location>
</feature>
<keyword evidence="2" id="KW-0472">Membrane</keyword>
<dbReference type="Pfam" id="PF04114">
    <property type="entry name" value="Gaa1"/>
    <property type="match status" value="1"/>
</dbReference>
<comment type="caution">
    <text evidence="3">The sequence shown here is derived from an EMBL/GenBank/DDBJ whole genome shotgun (WGS) entry which is preliminary data.</text>
</comment>
<feature type="transmembrane region" description="Helical" evidence="2">
    <location>
        <begin position="619"/>
        <end position="636"/>
    </location>
</feature>
<keyword evidence="2" id="KW-1133">Transmembrane helix</keyword>
<evidence type="ECO:0000313" key="3">
    <source>
        <dbReference type="EMBL" id="GHP03729.1"/>
    </source>
</evidence>
<reference evidence="3" key="1">
    <citation type="submission" date="2020-10" db="EMBL/GenBank/DDBJ databases">
        <title>Unveiling of a novel bifunctional photoreceptor, Dualchrome1, isolated from a cosmopolitan green alga.</title>
        <authorList>
            <person name="Suzuki S."/>
            <person name="Kawachi M."/>
        </authorList>
    </citation>
    <scope>NUCLEOTIDE SEQUENCE</scope>
    <source>
        <strain evidence="3">NIES 2893</strain>
    </source>
</reference>
<dbReference type="Proteomes" id="UP000660262">
    <property type="component" value="Unassembled WGS sequence"/>
</dbReference>
<evidence type="ECO:0008006" key="5">
    <source>
        <dbReference type="Google" id="ProtNLM"/>
    </source>
</evidence>
<dbReference type="AlphaFoldDB" id="A0A830HEG2"/>
<evidence type="ECO:0000256" key="1">
    <source>
        <dbReference type="SAM" id="MobiDB-lite"/>
    </source>
</evidence>
<evidence type="ECO:0000256" key="2">
    <source>
        <dbReference type="SAM" id="Phobius"/>
    </source>
</evidence>
<feature type="region of interest" description="Disordered" evidence="1">
    <location>
        <begin position="471"/>
        <end position="491"/>
    </location>
</feature>
<keyword evidence="2" id="KW-0812">Transmembrane</keyword>
<dbReference type="GO" id="GO:0016255">
    <property type="term" value="P:attachment of GPI anchor to protein"/>
    <property type="evidence" value="ECO:0007669"/>
    <property type="project" value="TreeGrafter"/>
</dbReference>
<dbReference type="EMBL" id="BNJQ01000006">
    <property type="protein sequence ID" value="GHP03729.1"/>
    <property type="molecule type" value="Genomic_DNA"/>
</dbReference>
<accession>A0A830HEG2</accession>
<organism evidence="3 4">
    <name type="scientific">Pycnococcus provasolii</name>
    <dbReference type="NCBI Taxonomy" id="41880"/>
    <lineage>
        <taxon>Eukaryota</taxon>
        <taxon>Viridiplantae</taxon>
        <taxon>Chlorophyta</taxon>
        <taxon>Pseudoscourfieldiophyceae</taxon>
        <taxon>Pseudoscourfieldiales</taxon>
        <taxon>Pycnococcaceae</taxon>
        <taxon>Pycnococcus</taxon>
    </lineage>
</organism>
<feature type="transmembrane region" description="Helical" evidence="2">
    <location>
        <begin position="535"/>
        <end position="553"/>
    </location>
</feature>
<keyword evidence="4" id="KW-1185">Reference proteome</keyword>
<protein>
    <recommendedName>
        <fullName evidence="5">Glycosylphosphatidylinositol anchor attachment 1 protein</fullName>
    </recommendedName>
</protein>
<dbReference type="InterPro" id="IPR007246">
    <property type="entry name" value="Gaa1"/>
</dbReference>
<feature type="transmembrane region" description="Helical" evidence="2">
    <location>
        <begin position="30"/>
        <end position="49"/>
    </location>
</feature>
<proteinExistence type="predicted"/>
<name>A0A830HEG2_9CHLO</name>
<dbReference type="PANTHER" id="PTHR13304">
    <property type="entry name" value="GLYCOSYLPHOSPHATIDYLINOSITOL ANCHOR ATTACHMENT 1 PROTEIN"/>
    <property type="match status" value="1"/>
</dbReference>